<organism evidence="2 3">
    <name type="scientific">Ornithinimicrobium pekingense</name>
    <dbReference type="NCBI Taxonomy" id="384677"/>
    <lineage>
        <taxon>Bacteria</taxon>
        <taxon>Bacillati</taxon>
        <taxon>Actinomycetota</taxon>
        <taxon>Actinomycetes</taxon>
        <taxon>Micrococcales</taxon>
        <taxon>Ornithinimicrobiaceae</taxon>
        <taxon>Ornithinimicrobium</taxon>
    </lineage>
</organism>
<accession>A0ABQ2F8N4</accession>
<protein>
    <recommendedName>
        <fullName evidence="4">Transposase</fullName>
    </recommendedName>
</protein>
<dbReference type="RefSeq" id="WP_022922671.1">
    <property type="nucleotide sequence ID" value="NZ_BMLB01000004.1"/>
</dbReference>
<evidence type="ECO:0000313" key="2">
    <source>
        <dbReference type="EMBL" id="GGK72114.1"/>
    </source>
</evidence>
<sequence length="343" mass="36420">MDEVTGTPEEEALARAVHAVYAVEPAEFVATRKEWVTRLRADKLREVARQVAALRKPTVSAAAVNALVRADDPVVARLEDVGARMRHAQSTLDAAALSALRDERDEVLRAWVAAAREHAGGALTAAVEAEVRDTAVAALADPAATEVVTSGTLTRALSYSGFGEVDVADAVARTSTGVMLSRIEGGRGADEGEVAEDEDEEDLAEGGTEEVVADDDAEPDEDDAEDEDAGAEDESTEAAGEPEADLATLEMELDEAEKVVAAARAARRTAVREHEAAQERATSAAEQVAQAQRLLEQARSALEEAEAEQGRTTAALEEAEEELRRSRQQRDTARAALEEAEDG</sequence>
<comment type="caution">
    <text evidence="2">The sequence shown here is derived from an EMBL/GenBank/DDBJ whole genome shotgun (WGS) entry which is preliminary data.</text>
</comment>
<reference evidence="3" key="1">
    <citation type="journal article" date="2019" name="Int. J. Syst. Evol. Microbiol.">
        <title>The Global Catalogue of Microorganisms (GCM) 10K type strain sequencing project: providing services to taxonomists for standard genome sequencing and annotation.</title>
        <authorList>
            <consortium name="The Broad Institute Genomics Platform"/>
            <consortium name="The Broad Institute Genome Sequencing Center for Infectious Disease"/>
            <person name="Wu L."/>
            <person name="Ma J."/>
        </authorList>
    </citation>
    <scope>NUCLEOTIDE SEQUENCE [LARGE SCALE GENOMIC DNA]</scope>
    <source>
        <strain evidence="3">CGMCC 1.5362</strain>
    </source>
</reference>
<evidence type="ECO:0000313" key="3">
    <source>
        <dbReference type="Proteomes" id="UP000662111"/>
    </source>
</evidence>
<evidence type="ECO:0000256" key="1">
    <source>
        <dbReference type="SAM" id="MobiDB-lite"/>
    </source>
</evidence>
<dbReference type="EMBL" id="BMLB01000004">
    <property type="protein sequence ID" value="GGK72114.1"/>
    <property type="molecule type" value="Genomic_DNA"/>
</dbReference>
<proteinExistence type="predicted"/>
<feature type="compositionally biased region" description="Basic and acidic residues" evidence="1">
    <location>
        <begin position="322"/>
        <end position="337"/>
    </location>
</feature>
<feature type="region of interest" description="Disordered" evidence="1">
    <location>
        <begin position="305"/>
        <end position="343"/>
    </location>
</feature>
<gene>
    <name evidence="2" type="ORF">GCM10011509_20890</name>
</gene>
<feature type="region of interest" description="Disordered" evidence="1">
    <location>
        <begin position="182"/>
        <end position="244"/>
    </location>
</feature>
<keyword evidence="3" id="KW-1185">Reference proteome</keyword>
<name>A0ABQ2F8N4_9MICO</name>
<dbReference type="Proteomes" id="UP000662111">
    <property type="component" value="Unassembled WGS sequence"/>
</dbReference>
<feature type="compositionally biased region" description="Acidic residues" evidence="1">
    <location>
        <begin position="191"/>
        <end position="244"/>
    </location>
</feature>
<evidence type="ECO:0008006" key="4">
    <source>
        <dbReference type="Google" id="ProtNLM"/>
    </source>
</evidence>